<dbReference type="GO" id="GO:0005737">
    <property type="term" value="C:cytoplasm"/>
    <property type="evidence" value="ECO:0007669"/>
    <property type="project" value="UniProtKB-SubCell"/>
</dbReference>
<dbReference type="InterPro" id="IPR001497">
    <property type="entry name" value="MethylDNA_cys_MeTrfase_AS"/>
</dbReference>
<dbReference type="PANTHER" id="PTHR10815">
    <property type="entry name" value="METHYLATED-DNA--PROTEIN-CYSTEINE METHYLTRANSFERASE"/>
    <property type="match status" value="1"/>
</dbReference>
<dbReference type="EMBL" id="MSDQ01000006">
    <property type="protein sequence ID" value="OLO12612.1"/>
    <property type="molecule type" value="Genomic_DNA"/>
</dbReference>
<dbReference type="PROSITE" id="PS00374">
    <property type="entry name" value="MGMT"/>
    <property type="match status" value="1"/>
</dbReference>
<name>A0A1Q8TG25_9GAMM</name>
<dbReference type="Gene3D" id="3.30.160.70">
    <property type="entry name" value="Methylated DNA-protein cysteine methyltransferase domain"/>
    <property type="match status" value="1"/>
</dbReference>
<feature type="domain" description="Methylated-DNA-[protein]-cysteine S-methyltransferase DNA binding" evidence="10">
    <location>
        <begin position="78"/>
        <end position="157"/>
    </location>
</feature>
<dbReference type="GO" id="GO:0032259">
    <property type="term" value="P:methylation"/>
    <property type="evidence" value="ECO:0007669"/>
    <property type="project" value="UniProtKB-KW"/>
</dbReference>
<feature type="active site" description="Nucleophile; methyl group acceptor" evidence="9">
    <location>
        <position position="129"/>
    </location>
</feature>
<dbReference type="InterPro" id="IPR036388">
    <property type="entry name" value="WH-like_DNA-bd_sf"/>
</dbReference>
<evidence type="ECO:0000256" key="9">
    <source>
        <dbReference type="HAMAP-Rule" id="MF_00772"/>
    </source>
</evidence>
<dbReference type="FunFam" id="1.10.10.10:FF:000214">
    <property type="entry name" value="Methylated-DNA--protein-cysteine methyltransferase"/>
    <property type="match status" value="1"/>
</dbReference>
<keyword evidence="13" id="KW-1185">Reference proteome</keyword>
<dbReference type="InterPro" id="IPR008332">
    <property type="entry name" value="MethylG_MeTrfase_N"/>
</dbReference>
<dbReference type="GO" id="GO:0003908">
    <property type="term" value="F:methylated-DNA-[protein]-cysteine S-methyltransferase activity"/>
    <property type="evidence" value="ECO:0007669"/>
    <property type="project" value="UniProtKB-UniRule"/>
</dbReference>
<dbReference type="InterPro" id="IPR014048">
    <property type="entry name" value="MethylDNA_cys_MeTrfase_DNA-bd"/>
</dbReference>
<dbReference type="EC" id="2.1.1.63" evidence="9"/>
<comment type="catalytic activity">
    <reaction evidence="1 9">
        <text>a 4-O-methyl-thymidine in DNA + L-cysteinyl-[protein] = a thymidine in DNA + S-methyl-L-cysteinyl-[protein]</text>
        <dbReference type="Rhea" id="RHEA:53428"/>
        <dbReference type="Rhea" id="RHEA-COMP:10131"/>
        <dbReference type="Rhea" id="RHEA-COMP:10132"/>
        <dbReference type="Rhea" id="RHEA-COMP:13555"/>
        <dbReference type="Rhea" id="RHEA-COMP:13556"/>
        <dbReference type="ChEBI" id="CHEBI:29950"/>
        <dbReference type="ChEBI" id="CHEBI:82612"/>
        <dbReference type="ChEBI" id="CHEBI:137386"/>
        <dbReference type="ChEBI" id="CHEBI:137387"/>
        <dbReference type="EC" id="2.1.1.63"/>
    </reaction>
</comment>
<reference evidence="12 13" key="1">
    <citation type="submission" date="2016-12" db="EMBL/GenBank/DDBJ databases">
        <title>Draft genome sequences of strains Salinicola socius SMB35, Salinicola sp. MH3R3-1 and Chromohalobacter sp. SMB17 from the Verkhnekamsk potash mining region of Russia.</title>
        <authorList>
            <person name="Mavrodi D.V."/>
            <person name="Olsson B.E."/>
            <person name="Korsakova E.S."/>
            <person name="Pyankova A."/>
            <person name="Mavrodi O.V."/>
            <person name="Plotnikova E.G."/>
        </authorList>
    </citation>
    <scope>NUCLEOTIDE SEQUENCE [LARGE SCALE GENOMIC DNA]</scope>
    <source>
        <strain evidence="12 13">SMB17</strain>
    </source>
</reference>
<comment type="miscellaneous">
    <text evidence="9">This enzyme catalyzes only one turnover and therefore is not strictly catalytic. According to one definition, an enzyme is a biocatalyst that acts repeatedly and over many reaction cycles.</text>
</comment>
<dbReference type="RefSeq" id="WP_075368253.1">
    <property type="nucleotide sequence ID" value="NZ_MSDQ01000006.1"/>
</dbReference>
<dbReference type="InterPro" id="IPR023546">
    <property type="entry name" value="MGMT"/>
</dbReference>
<dbReference type="GO" id="GO:0006307">
    <property type="term" value="P:DNA alkylation repair"/>
    <property type="evidence" value="ECO:0007669"/>
    <property type="project" value="UniProtKB-UniRule"/>
</dbReference>
<dbReference type="Gene3D" id="1.10.10.10">
    <property type="entry name" value="Winged helix-like DNA-binding domain superfamily/Winged helix DNA-binding domain"/>
    <property type="match status" value="1"/>
</dbReference>
<accession>A0A1Q8TG25</accession>
<keyword evidence="4 9" id="KW-0489">Methyltransferase</keyword>
<evidence type="ECO:0000256" key="3">
    <source>
        <dbReference type="ARBA" id="ARBA00022490"/>
    </source>
</evidence>
<dbReference type="SUPFAM" id="SSF53155">
    <property type="entry name" value="Methylated DNA-protein cysteine methyltransferase domain"/>
    <property type="match status" value="1"/>
</dbReference>
<comment type="similarity">
    <text evidence="2 9">Belongs to the MGMT family.</text>
</comment>
<evidence type="ECO:0000256" key="8">
    <source>
        <dbReference type="ARBA" id="ARBA00049348"/>
    </source>
</evidence>
<organism evidence="12 13">
    <name type="scientific">Chromohalobacter japonicus</name>
    <dbReference type="NCBI Taxonomy" id="223900"/>
    <lineage>
        <taxon>Bacteria</taxon>
        <taxon>Pseudomonadati</taxon>
        <taxon>Pseudomonadota</taxon>
        <taxon>Gammaproteobacteria</taxon>
        <taxon>Oceanospirillales</taxon>
        <taxon>Halomonadaceae</taxon>
        <taxon>Chromohalobacter</taxon>
    </lineage>
</organism>
<evidence type="ECO:0000256" key="1">
    <source>
        <dbReference type="ARBA" id="ARBA00001286"/>
    </source>
</evidence>
<dbReference type="Pfam" id="PF02870">
    <property type="entry name" value="Methyltransf_1N"/>
    <property type="match status" value="1"/>
</dbReference>
<evidence type="ECO:0000313" key="12">
    <source>
        <dbReference type="EMBL" id="OLO12612.1"/>
    </source>
</evidence>
<dbReference type="InterPro" id="IPR036217">
    <property type="entry name" value="MethylDNA_cys_MeTrfase_DNAb"/>
</dbReference>
<comment type="subcellular location">
    <subcellularLocation>
        <location evidence="9">Cytoplasm</location>
    </subcellularLocation>
</comment>
<dbReference type="InterPro" id="IPR036631">
    <property type="entry name" value="MGMT_N_sf"/>
</dbReference>
<evidence type="ECO:0000259" key="11">
    <source>
        <dbReference type="Pfam" id="PF02870"/>
    </source>
</evidence>
<sequence>MASSAYAIDYLTPEPTSPLGTLRILASEHGIREIAFVDSAETPAEPSPLTETCREQLSAYLKGELRDFDVPLDPQGTPFQQRVWQALARIPFGETRSYAEIARDIDNLKAVRAVGAANGRNPLPIVVPCHRVIGRDGTLTGYAGGIERKAWLLELERTHIKHQPMR</sequence>
<protein>
    <recommendedName>
        <fullName evidence="9">Methylated-DNA--protein-cysteine methyltransferase</fullName>
        <ecNumber evidence="9">2.1.1.63</ecNumber>
    </recommendedName>
    <alternativeName>
        <fullName evidence="9">6-O-methylguanine-DNA methyltransferase</fullName>
        <shortName evidence="9">MGMT</shortName>
    </alternativeName>
    <alternativeName>
        <fullName evidence="9">O-6-methylguanine-DNA-alkyltransferase</fullName>
    </alternativeName>
</protein>
<dbReference type="NCBIfam" id="TIGR00589">
    <property type="entry name" value="ogt"/>
    <property type="match status" value="1"/>
</dbReference>
<evidence type="ECO:0000256" key="6">
    <source>
        <dbReference type="ARBA" id="ARBA00022763"/>
    </source>
</evidence>
<evidence type="ECO:0000256" key="4">
    <source>
        <dbReference type="ARBA" id="ARBA00022603"/>
    </source>
</evidence>
<evidence type="ECO:0000256" key="2">
    <source>
        <dbReference type="ARBA" id="ARBA00008711"/>
    </source>
</evidence>
<dbReference type="SUPFAM" id="SSF46767">
    <property type="entry name" value="Methylated DNA-protein cysteine methyltransferase, C-terminal domain"/>
    <property type="match status" value="1"/>
</dbReference>
<evidence type="ECO:0000256" key="7">
    <source>
        <dbReference type="ARBA" id="ARBA00023204"/>
    </source>
</evidence>
<keyword evidence="7 9" id="KW-0234">DNA repair</keyword>
<dbReference type="Pfam" id="PF01035">
    <property type="entry name" value="DNA_binding_1"/>
    <property type="match status" value="1"/>
</dbReference>
<dbReference type="HAMAP" id="MF_00772">
    <property type="entry name" value="OGT"/>
    <property type="match status" value="1"/>
</dbReference>
<dbReference type="AlphaFoldDB" id="A0A1Q8TG25"/>
<keyword evidence="6 9" id="KW-0227">DNA damage</keyword>
<evidence type="ECO:0000256" key="5">
    <source>
        <dbReference type="ARBA" id="ARBA00022679"/>
    </source>
</evidence>
<dbReference type="STRING" id="223900.GCA_000821045_01946"/>
<comment type="caution">
    <text evidence="12">The sequence shown here is derived from an EMBL/GenBank/DDBJ whole genome shotgun (WGS) entry which is preliminary data.</text>
</comment>
<keyword evidence="5 9" id="KW-0808">Transferase</keyword>
<comment type="catalytic activity">
    <reaction evidence="8 9">
        <text>a 6-O-methyl-2'-deoxyguanosine in DNA + L-cysteinyl-[protein] = S-methyl-L-cysteinyl-[protein] + a 2'-deoxyguanosine in DNA</text>
        <dbReference type="Rhea" id="RHEA:24000"/>
        <dbReference type="Rhea" id="RHEA-COMP:10131"/>
        <dbReference type="Rhea" id="RHEA-COMP:10132"/>
        <dbReference type="Rhea" id="RHEA-COMP:11367"/>
        <dbReference type="Rhea" id="RHEA-COMP:11368"/>
        <dbReference type="ChEBI" id="CHEBI:29950"/>
        <dbReference type="ChEBI" id="CHEBI:82612"/>
        <dbReference type="ChEBI" id="CHEBI:85445"/>
        <dbReference type="ChEBI" id="CHEBI:85448"/>
        <dbReference type="EC" id="2.1.1.63"/>
    </reaction>
</comment>
<dbReference type="PANTHER" id="PTHR10815:SF5">
    <property type="entry name" value="METHYLATED-DNA--PROTEIN-CYSTEINE METHYLTRANSFERASE"/>
    <property type="match status" value="1"/>
</dbReference>
<dbReference type="Proteomes" id="UP000186806">
    <property type="component" value="Unassembled WGS sequence"/>
</dbReference>
<feature type="domain" description="Methylguanine DNA methyltransferase ribonuclease-like" evidence="11">
    <location>
        <begin position="17"/>
        <end position="74"/>
    </location>
</feature>
<comment type="function">
    <text evidence="9">Involved in the cellular defense against the biological effects of O6-methylguanine (O6-MeG) and O4-methylthymine (O4-MeT) in DNA. Repairs the methylated nucleobase in DNA by stoichiometrically transferring the methyl group to a cysteine residue in the enzyme. This is a suicide reaction: the enzyme is irreversibly inactivated.</text>
</comment>
<evidence type="ECO:0000313" key="13">
    <source>
        <dbReference type="Proteomes" id="UP000186806"/>
    </source>
</evidence>
<gene>
    <name evidence="12" type="ORF">BTW10_03880</name>
</gene>
<evidence type="ECO:0000259" key="10">
    <source>
        <dbReference type="Pfam" id="PF01035"/>
    </source>
</evidence>
<keyword evidence="3 9" id="KW-0963">Cytoplasm</keyword>
<proteinExistence type="inferred from homology"/>
<dbReference type="CDD" id="cd06445">
    <property type="entry name" value="ATase"/>
    <property type="match status" value="1"/>
</dbReference>